<name>A0A0R3QBY0_9BILA</name>
<keyword evidence="2" id="KW-1185">Reference proteome</keyword>
<protein>
    <submittedName>
        <fullName evidence="3">Ovule protein</fullName>
    </submittedName>
</protein>
<gene>
    <name evidence="1" type="ORF">BTMF_LOCUS3160</name>
</gene>
<dbReference type="AlphaFoldDB" id="A0A0R3QBY0"/>
<dbReference type="STRING" id="42155.A0A0R3QBY0"/>
<reference evidence="1 2" key="2">
    <citation type="submission" date="2018-11" db="EMBL/GenBank/DDBJ databases">
        <authorList>
            <consortium name="Pathogen Informatics"/>
        </authorList>
    </citation>
    <scope>NUCLEOTIDE SEQUENCE [LARGE SCALE GENOMIC DNA]</scope>
</reference>
<organism evidence="3">
    <name type="scientific">Brugia timori</name>
    <dbReference type="NCBI Taxonomy" id="42155"/>
    <lineage>
        <taxon>Eukaryota</taxon>
        <taxon>Metazoa</taxon>
        <taxon>Ecdysozoa</taxon>
        <taxon>Nematoda</taxon>
        <taxon>Chromadorea</taxon>
        <taxon>Rhabditida</taxon>
        <taxon>Spirurina</taxon>
        <taxon>Spiruromorpha</taxon>
        <taxon>Filarioidea</taxon>
        <taxon>Onchocercidae</taxon>
        <taxon>Brugia</taxon>
    </lineage>
</organism>
<sequence length="85" mass="9343">MASIPQRLTASNSPLQDIQQSSATILNSNESTSRSKNKPCGQCFSALKFQFLHLIGCLLSQFISKHTSPQPISETKHITISFCAF</sequence>
<evidence type="ECO:0000313" key="3">
    <source>
        <dbReference type="WBParaSite" id="BTMF_0000385801-mRNA-1"/>
    </source>
</evidence>
<evidence type="ECO:0000313" key="2">
    <source>
        <dbReference type="Proteomes" id="UP000280834"/>
    </source>
</evidence>
<dbReference type="EMBL" id="UZAG01002790">
    <property type="protein sequence ID" value="VDO14140.1"/>
    <property type="molecule type" value="Genomic_DNA"/>
</dbReference>
<proteinExistence type="predicted"/>
<evidence type="ECO:0000313" key="1">
    <source>
        <dbReference type="EMBL" id="VDO14140.1"/>
    </source>
</evidence>
<dbReference type="WBParaSite" id="BTMF_0000385801-mRNA-1">
    <property type="protein sequence ID" value="BTMF_0000385801-mRNA-1"/>
    <property type="gene ID" value="BTMF_0000385801"/>
</dbReference>
<accession>A0A0R3QBY0</accession>
<reference evidence="3" key="1">
    <citation type="submission" date="2017-02" db="UniProtKB">
        <authorList>
            <consortium name="WormBaseParasite"/>
        </authorList>
    </citation>
    <scope>IDENTIFICATION</scope>
</reference>
<dbReference type="Proteomes" id="UP000280834">
    <property type="component" value="Unassembled WGS sequence"/>
</dbReference>